<proteinExistence type="predicted"/>
<evidence type="ECO:0000313" key="4">
    <source>
        <dbReference type="Proteomes" id="UP000236743"/>
    </source>
</evidence>
<dbReference type="Pfam" id="PF01321">
    <property type="entry name" value="Creatinase_N"/>
    <property type="match status" value="1"/>
</dbReference>
<dbReference type="Proteomes" id="UP000236743">
    <property type="component" value="Unassembled WGS sequence"/>
</dbReference>
<organism evidence="3 4">
    <name type="scientific">Bosea lathyri</name>
    <dbReference type="NCBI Taxonomy" id="1036778"/>
    <lineage>
        <taxon>Bacteria</taxon>
        <taxon>Pseudomonadati</taxon>
        <taxon>Pseudomonadota</taxon>
        <taxon>Alphaproteobacteria</taxon>
        <taxon>Hyphomicrobiales</taxon>
        <taxon>Boseaceae</taxon>
        <taxon>Bosea</taxon>
    </lineage>
</organism>
<reference evidence="3 4" key="1">
    <citation type="submission" date="2016-10" db="EMBL/GenBank/DDBJ databases">
        <authorList>
            <person name="de Groot N.N."/>
        </authorList>
    </citation>
    <scope>NUCLEOTIDE SEQUENCE [LARGE SCALE GENOMIC DNA]</scope>
    <source>
        <strain evidence="3 4">DSM 26656</strain>
    </source>
</reference>
<protein>
    <submittedName>
        <fullName evidence="3">Xaa-Pro dipeptidase</fullName>
    </submittedName>
</protein>
<dbReference type="InterPro" id="IPR036005">
    <property type="entry name" value="Creatinase/aminopeptidase-like"/>
</dbReference>
<keyword evidence="4" id="KW-1185">Reference proteome</keyword>
<dbReference type="RefSeq" id="WP_103873682.1">
    <property type="nucleotide sequence ID" value="NZ_FNUY01000007.1"/>
</dbReference>
<dbReference type="InterPro" id="IPR000587">
    <property type="entry name" value="Creatinase_N"/>
</dbReference>
<dbReference type="InterPro" id="IPR050659">
    <property type="entry name" value="Peptidase_M24B"/>
</dbReference>
<dbReference type="PANTHER" id="PTHR46112">
    <property type="entry name" value="AMINOPEPTIDASE"/>
    <property type="match status" value="1"/>
</dbReference>
<dbReference type="Gene3D" id="3.90.230.10">
    <property type="entry name" value="Creatinase/methionine aminopeptidase superfamily"/>
    <property type="match status" value="1"/>
</dbReference>
<dbReference type="SUPFAM" id="SSF53092">
    <property type="entry name" value="Creatinase/prolidase N-terminal domain"/>
    <property type="match status" value="1"/>
</dbReference>
<feature type="domain" description="Peptidase M24" evidence="1">
    <location>
        <begin position="160"/>
        <end position="347"/>
    </location>
</feature>
<gene>
    <name evidence="3" type="ORF">SAMN04488115_10763</name>
</gene>
<dbReference type="PANTHER" id="PTHR46112:SF2">
    <property type="entry name" value="XAA-PRO AMINOPEPTIDASE P-RELATED"/>
    <property type="match status" value="1"/>
</dbReference>
<dbReference type="OrthoDB" id="9761809at2"/>
<evidence type="ECO:0000313" key="3">
    <source>
        <dbReference type="EMBL" id="SEG57884.1"/>
    </source>
</evidence>
<dbReference type="CDD" id="cd01066">
    <property type="entry name" value="APP_MetAP"/>
    <property type="match status" value="1"/>
</dbReference>
<evidence type="ECO:0000259" key="1">
    <source>
        <dbReference type="Pfam" id="PF00557"/>
    </source>
</evidence>
<dbReference type="Gene3D" id="3.40.350.10">
    <property type="entry name" value="Creatinase/prolidase N-terminal domain"/>
    <property type="match status" value="1"/>
</dbReference>
<feature type="domain" description="Creatinase N-terminal" evidence="2">
    <location>
        <begin position="13"/>
        <end position="152"/>
    </location>
</feature>
<dbReference type="InterPro" id="IPR000994">
    <property type="entry name" value="Pept_M24"/>
</dbReference>
<sequence length="383" mass="41860">MALHFSPTEFARRRDALLTAMRRDRLDAMFLFQQESMFWLTGYDTFGFCFFQCLVVKADGTMALLTRSADLRQAQHTSNLSDIRIWKDGGDANPARDLLALASDLGLAGKRIGVEFESYGLVAANGRKLEAAFAGAGELVDASLLVTRLRAVKSAEEIAYVRRAAVLSDAADRAGLDAIRAGADEGDILAAQHNAIFSGGGDYPANEFIIGSGRDALLCRYKAGRRKLDPQDQITLEFAGVDKHYHAAIMRTVVVGEPRPLHLSYHAAAKAALLACESELKPGRTAGDVFAAHARIFDEHGLSHHRLNACGYSLGAKFTPSWMDWPMFYEANDWPLEPGMVMFAHMILMDSASETAMCLGRTYLVGETGAEPLNLPDLDLAIR</sequence>
<dbReference type="AlphaFoldDB" id="A0A1H6BBF2"/>
<dbReference type="SUPFAM" id="SSF55920">
    <property type="entry name" value="Creatinase/aminopeptidase"/>
    <property type="match status" value="1"/>
</dbReference>
<evidence type="ECO:0000259" key="2">
    <source>
        <dbReference type="Pfam" id="PF01321"/>
    </source>
</evidence>
<dbReference type="EMBL" id="FNUY01000007">
    <property type="protein sequence ID" value="SEG57884.1"/>
    <property type="molecule type" value="Genomic_DNA"/>
</dbReference>
<dbReference type="Pfam" id="PF00557">
    <property type="entry name" value="Peptidase_M24"/>
    <property type="match status" value="1"/>
</dbReference>
<accession>A0A1H6BBF2</accession>
<name>A0A1H6BBF2_9HYPH</name>
<dbReference type="InterPro" id="IPR029149">
    <property type="entry name" value="Creatin/AminoP/Spt16_N"/>
</dbReference>